<dbReference type="AlphaFoldDB" id="A0A1F2PA81"/>
<evidence type="ECO:0000313" key="2">
    <source>
        <dbReference type="Proteomes" id="UP000186940"/>
    </source>
</evidence>
<dbReference type="STRING" id="1838285.SCAL_000783"/>
<gene>
    <name evidence="1" type="ORF">SCAL_000783</name>
</gene>
<organism evidence="1 2">
    <name type="scientific">Candidatus Syntropharchaeum caldarium</name>
    <dbReference type="NCBI Taxonomy" id="1838285"/>
    <lineage>
        <taxon>Archaea</taxon>
        <taxon>Methanobacteriati</taxon>
        <taxon>Methanobacteriota</taxon>
        <taxon>Stenosarchaea group</taxon>
        <taxon>Methanomicrobia</taxon>
        <taxon>Methanosarcinales</taxon>
        <taxon>ANME-2 cluster</taxon>
        <taxon>Candidatus Syntropharchaeum</taxon>
    </lineage>
</organism>
<name>A0A1F2PA81_9EURY</name>
<sequence length="34" mass="3947">MIEVAKKIVLKMKTIVEKEVTKSDKSEIEILFKP</sequence>
<reference evidence="1" key="1">
    <citation type="submission" date="2016-05" db="EMBL/GenBank/DDBJ databases">
        <title>Microbial consortia oxidize butane by reversing methanogenesis.</title>
        <authorList>
            <person name="Laso-Perez R."/>
            <person name="Richter M."/>
            <person name="Wegener G."/>
            <person name="Musat F."/>
        </authorList>
    </citation>
    <scope>NUCLEOTIDE SEQUENCE [LARGE SCALE GENOMIC DNA]</scope>
    <source>
        <strain evidence="1">BOX2</strain>
    </source>
</reference>
<dbReference type="Proteomes" id="UP000186940">
    <property type="component" value="Unassembled WGS sequence"/>
</dbReference>
<comment type="caution">
    <text evidence="1">The sequence shown here is derived from an EMBL/GenBank/DDBJ whole genome shotgun (WGS) entry which is preliminary data.</text>
</comment>
<evidence type="ECO:0000313" key="1">
    <source>
        <dbReference type="EMBL" id="OFV68143.1"/>
    </source>
</evidence>
<keyword evidence="2" id="KW-1185">Reference proteome</keyword>
<accession>A0A1F2PA81</accession>
<proteinExistence type="predicted"/>
<protein>
    <submittedName>
        <fullName evidence="1">Uncharacterized protein</fullName>
    </submittedName>
</protein>
<dbReference type="EMBL" id="LYOS01000002">
    <property type="protein sequence ID" value="OFV68143.1"/>
    <property type="molecule type" value="Genomic_DNA"/>
</dbReference>